<dbReference type="InterPro" id="IPR041229">
    <property type="entry name" value="HEPN_Apea"/>
</dbReference>
<dbReference type="RefSeq" id="WP_012068034.1">
    <property type="nucleotide sequence ID" value="NZ_JACDUL010000004.1"/>
</dbReference>
<evidence type="ECO:0000313" key="3">
    <source>
        <dbReference type="EMBL" id="MBA2862898.1"/>
    </source>
</evidence>
<dbReference type="Pfam" id="PF18739">
    <property type="entry name" value="HEPN_Apea"/>
    <property type="match status" value="1"/>
</dbReference>
<organism evidence="3 4">
    <name type="scientific">Methanococcus maripaludis</name>
    <name type="common">Methanococcus deltae</name>
    <dbReference type="NCBI Taxonomy" id="39152"/>
    <lineage>
        <taxon>Archaea</taxon>
        <taxon>Methanobacteriati</taxon>
        <taxon>Methanobacteriota</taxon>
        <taxon>Methanomada group</taxon>
        <taxon>Methanococci</taxon>
        <taxon>Methanococcales</taxon>
        <taxon>Methanococcaceae</taxon>
        <taxon>Methanococcus</taxon>
    </lineage>
</organism>
<dbReference type="InterPro" id="IPR041223">
    <property type="entry name" value="ApeA_NTD"/>
</dbReference>
<evidence type="ECO:0008006" key="5">
    <source>
        <dbReference type="Google" id="ProtNLM"/>
    </source>
</evidence>
<dbReference type="EMBL" id="JACDUL010000004">
    <property type="protein sequence ID" value="MBA2862898.1"/>
    <property type="molecule type" value="Genomic_DNA"/>
</dbReference>
<evidence type="ECO:0000313" key="4">
    <source>
        <dbReference type="Proteomes" id="UP000533207"/>
    </source>
</evidence>
<proteinExistence type="predicted"/>
<dbReference type="AlphaFoldDB" id="A0A7J9PJJ0"/>
<dbReference type="Proteomes" id="UP000533207">
    <property type="component" value="Unassembled WGS sequence"/>
</dbReference>
<evidence type="ECO:0000259" key="2">
    <source>
        <dbReference type="Pfam" id="PF18862"/>
    </source>
</evidence>
<reference evidence="3 4" key="1">
    <citation type="submission" date="2020-07" db="EMBL/GenBank/DDBJ databases">
        <title>Genomic Encyclopedia of Type Strains, Phase IV (KMG-V): Genome sequencing to study the core and pangenomes of soil and plant-associated prokaryotes.</title>
        <authorList>
            <person name="Whitman W."/>
        </authorList>
    </citation>
    <scope>NUCLEOTIDE SEQUENCE [LARGE SCALE GENOMIC DNA]</scope>
    <source>
        <strain evidence="3 4">C8</strain>
    </source>
</reference>
<comment type="caution">
    <text evidence="3">The sequence shown here is derived from an EMBL/GenBank/DDBJ whole genome shotgun (WGS) entry which is preliminary data.</text>
</comment>
<evidence type="ECO:0000259" key="1">
    <source>
        <dbReference type="Pfam" id="PF18739"/>
    </source>
</evidence>
<accession>A0A7J9PJJ0</accession>
<protein>
    <recommendedName>
        <fullName evidence="5">ApeA N-terminal domain-containing protein</fullName>
    </recommendedName>
</protein>
<gene>
    <name evidence="3" type="ORF">HNP90_001795</name>
</gene>
<name>A0A7J9PJJ0_METMI</name>
<feature type="domain" description="Apea-like HEPN" evidence="1">
    <location>
        <begin position="298"/>
        <end position="427"/>
    </location>
</feature>
<dbReference type="Pfam" id="PF18862">
    <property type="entry name" value="ApeA_NTD1"/>
    <property type="match status" value="1"/>
</dbReference>
<sequence>MKELTCRGKWIIPGDKKEVYGTLNYTSSEKILDLIEVEGNFSNIMQPGQIIDPILIKGHTEDGKYLTVEGYPLNLKYRGLGYNTAKFNVTKVYYGKYFPNREELNFKKVMVKFYNLREWSCIVGYLEYIRAENTYGASCEVPDPLYLGTFEDFKFYIGMHFDGSFVQNCSFSIDIDFKLIIEHENGDLVNFSKYLDIIKSFEKFLSFSIGSRVYPHEIIGSIPKGEKDAHIDIYLEELHEKPPKKIINSDNMLFNNSHENMESIFTKWFEIEKRLKPIFNLYFSTKKFNMPLAYNFISLCYALESYHRQTRINERLPIDEYNTRVEEIKDVFSMKDSRYKRWLDGKLRGNEPSLADRLRELLKEYLPQWGNNTIHDFSEFVAHNRNGLSHEAALRAENHSEIYHATKKLEILLELCIMEEIGFEKEEILKIFHDKIRLEFEIGV</sequence>
<feature type="domain" description="ApeA N-terminal" evidence="2">
    <location>
        <begin position="6"/>
        <end position="268"/>
    </location>
</feature>